<protein>
    <recommendedName>
        <fullName evidence="2">NADP-dependent oxidoreductase domain-containing protein</fullName>
    </recommendedName>
</protein>
<organism evidence="1">
    <name type="scientific">marine metagenome</name>
    <dbReference type="NCBI Taxonomy" id="408172"/>
    <lineage>
        <taxon>unclassified sequences</taxon>
        <taxon>metagenomes</taxon>
        <taxon>ecological metagenomes</taxon>
    </lineage>
</organism>
<sequence>MLSAKLKGLDRDLSRLVLGCDNQSDSDHAFVMFDHFFESGGNVFDTAFIYN</sequence>
<name>A0A382BNK1_9ZZZZ</name>
<dbReference type="EMBL" id="UINC01030601">
    <property type="protein sequence ID" value="SVB15254.1"/>
    <property type="molecule type" value="Genomic_DNA"/>
</dbReference>
<reference evidence="1" key="1">
    <citation type="submission" date="2018-05" db="EMBL/GenBank/DDBJ databases">
        <authorList>
            <person name="Lanie J.A."/>
            <person name="Ng W.-L."/>
            <person name="Kazmierczak K.M."/>
            <person name="Andrzejewski T.M."/>
            <person name="Davidsen T.M."/>
            <person name="Wayne K.J."/>
            <person name="Tettelin H."/>
            <person name="Glass J.I."/>
            <person name="Rusch D."/>
            <person name="Podicherti R."/>
            <person name="Tsui H.-C.T."/>
            <person name="Winkler M.E."/>
        </authorList>
    </citation>
    <scope>NUCLEOTIDE SEQUENCE</scope>
</reference>
<dbReference type="AlphaFoldDB" id="A0A382BNK1"/>
<proteinExistence type="predicted"/>
<evidence type="ECO:0000313" key="1">
    <source>
        <dbReference type="EMBL" id="SVB15254.1"/>
    </source>
</evidence>
<dbReference type="Gene3D" id="3.20.20.100">
    <property type="entry name" value="NADP-dependent oxidoreductase domain"/>
    <property type="match status" value="1"/>
</dbReference>
<gene>
    <name evidence="1" type="ORF">METZ01_LOCUS168108</name>
</gene>
<feature type="non-terminal residue" evidence="1">
    <location>
        <position position="51"/>
    </location>
</feature>
<dbReference type="SUPFAM" id="SSF51430">
    <property type="entry name" value="NAD(P)-linked oxidoreductase"/>
    <property type="match status" value="1"/>
</dbReference>
<evidence type="ECO:0008006" key="2">
    <source>
        <dbReference type="Google" id="ProtNLM"/>
    </source>
</evidence>
<dbReference type="InterPro" id="IPR036812">
    <property type="entry name" value="NAD(P)_OxRdtase_dom_sf"/>
</dbReference>
<accession>A0A382BNK1</accession>